<dbReference type="EC" id="3.5.4.19" evidence="15"/>
<comment type="pathway">
    <text evidence="5 15">Amino-acid biosynthesis; L-histidine biosynthesis; L-histidine from 5-phospho-alpha-D-ribose 1-diphosphate: step 2/9.</text>
</comment>
<feature type="domain" description="Phosphoribosyl-AMP cyclohydrolase" evidence="16">
    <location>
        <begin position="34"/>
        <end position="105"/>
    </location>
</feature>
<dbReference type="SUPFAM" id="SSF101386">
    <property type="entry name" value="all-alpha NTP pyrophosphatases"/>
    <property type="match status" value="1"/>
</dbReference>
<dbReference type="InterPro" id="IPR023019">
    <property type="entry name" value="His_synth_HisIE"/>
</dbReference>
<sequence>MINVDFELDQIGYDRDGLVPVILQDAQTNAVLTLAYANREAVALTLETGETWLYSRSRKTLWNKGATSGNRQSIVSIHRDCDQDALLYRVLPSGPACHTGSYSCFDGVIKEPAYSVLAALEALIDLRYKERPEGAYTTYLFEKGIDKILKKLGEETSEVILAAKNNDPSEIRYEAADLLYHLFVTLRQMGIPLSDVLEELSTRYERPRKNE</sequence>
<evidence type="ECO:0000256" key="14">
    <source>
        <dbReference type="ARBA" id="ARBA00023268"/>
    </source>
</evidence>
<evidence type="ECO:0000256" key="4">
    <source>
        <dbReference type="ARBA" id="ARBA00005169"/>
    </source>
</evidence>
<keyword evidence="14 15" id="KW-0511">Multifunctional enzyme</keyword>
<evidence type="ECO:0000256" key="13">
    <source>
        <dbReference type="ARBA" id="ARBA00023102"/>
    </source>
</evidence>
<dbReference type="RefSeq" id="WP_067717263.1">
    <property type="nucleotide sequence ID" value="NZ_LPVJ01000051.1"/>
</dbReference>
<feature type="region of interest" description="Phosphoribosyl-AMP cyclohydrolase" evidence="15">
    <location>
        <begin position="1"/>
        <end position="116"/>
    </location>
</feature>
<comment type="caution">
    <text evidence="17">The sequence shown here is derived from an EMBL/GenBank/DDBJ whole genome shotgun (WGS) entry which is preliminary data.</text>
</comment>
<dbReference type="OrthoDB" id="9795769at2"/>
<evidence type="ECO:0000256" key="2">
    <source>
        <dbReference type="ARBA" id="ARBA00001460"/>
    </source>
</evidence>
<dbReference type="GO" id="GO:0004635">
    <property type="term" value="F:phosphoribosyl-AMP cyclohydrolase activity"/>
    <property type="evidence" value="ECO:0007669"/>
    <property type="project" value="UniProtKB-UniRule"/>
</dbReference>
<dbReference type="FunFam" id="3.10.20.810:FF:000001">
    <property type="entry name" value="Histidine biosynthesis bifunctional protein HisIE"/>
    <property type="match status" value="1"/>
</dbReference>
<dbReference type="InterPro" id="IPR021130">
    <property type="entry name" value="PRib-ATP_PPHydrolase-like"/>
</dbReference>
<dbReference type="Gene3D" id="3.10.20.810">
    <property type="entry name" value="Phosphoribosyl-AMP cyclohydrolase"/>
    <property type="match status" value="1"/>
</dbReference>
<comment type="similarity">
    <text evidence="7 15">In the N-terminal section; belongs to the PRA-CH family.</text>
</comment>
<dbReference type="PANTHER" id="PTHR42945">
    <property type="entry name" value="HISTIDINE BIOSYNTHESIS BIFUNCTIONAL PROTEIN"/>
    <property type="match status" value="1"/>
</dbReference>
<evidence type="ECO:0000259" key="16">
    <source>
        <dbReference type="Pfam" id="PF01502"/>
    </source>
</evidence>
<dbReference type="GO" id="GO:0005737">
    <property type="term" value="C:cytoplasm"/>
    <property type="evidence" value="ECO:0007669"/>
    <property type="project" value="UniProtKB-SubCell"/>
</dbReference>
<dbReference type="Pfam" id="PF01502">
    <property type="entry name" value="PRA-CH"/>
    <property type="match status" value="1"/>
</dbReference>
<reference evidence="17 18" key="1">
    <citation type="submission" date="2015-12" db="EMBL/GenBank/DDBJ databases">
        <title>Draft genome sequence of Acidibacillus ferrooxidans ITV001, isolated from a chalcopyrite acid mine drainage site in Brazil.</title>
        <authorList>
            <person name="Dall'Agnol H."/>
            <person name="Nancucheo I."/>
            <person name="Johnson B."/>
            <person name="Oliveira R."/>
            <person name="Leite L."/>
            <person name="Pylro V."/>
            <person name="Nunes G.L."/>
            <person name="Tzotzos G."/>
            <person name="Fernandes G.R."/>
            <person name="Dutra J."/>
            <person name="Orellana S.C."/>
            <person name="Oliveira G."/>
        </authorList>
    </citation>
    <scope>NUCLEOTIDE SEQUENCE [LARGE SCALE GENOMIC DNA]</scope>
    <source>
        <strain evidence="18">ITV01</strain>
    </source>
</reference>
<proteinExistence type="inferred from homology"/>
<dbReference type="GO" id="GO:0004636">
    <property type="term" value="F:phosphoribosyl-ATP diphosphatase activity"/>
    <property type="evidence" value="ECO:0007669"/>
    <property type="project" value="UniProtKB-UniRule"/>
</dbReference>
<dbReference type="HAMAP" id="MF_01019">
    <property type="entry name" value="HisIE"/>
    <property type="match status" value="1"/>
</dbReference>
<protein>
    <recommendedName>
        <fullName evidence="15">Histidine biosynthesis bifunctional protein HisIE</fullName>
    </recommendedName>
    <domain>
        <recommendedName>
            <fullName evidence="15">Phosphoribosyl-AMP cyclohydrolase</fullName>
            <shortName evidence="15">PRA-CH</shortName>
            <ecNumber evidence="15">3.5.4.19</ecNumber>
        </recommendedName>
    </domain>
    <domain>
        <recommendedName>
            <fullName evidence="15">Phosphoribosyl-ATP pyrophosphatase</fullName>
            <shortName evidence="15">PRA-PH</shortName>
            <ecNumber evidence="15">3.6.1.31</ecNumber>
        </recommendedName>
    </domain>
</protein>
<keyword evidence="13 15" id="KW-0368">Histidine biosynthesis</keyword>
<dbReference type="InterPro" id="IPR038019">
    <property type="entry name" value="PRib_AMP_CycHydrolase_sf"/>
</dbReference>
<evidence type="ECO:0000256" key="10">
    <source>
        <dbReference type="ARBA" id="ARBA00022741"/>
    </source>
</evidence>
<evidence type="ECO:0000256" key="5">
    <source>
        <dbReference type="ARBA" id="ARBA00005204"/>
    </source>
</evidence>
<organism evidence="17 18">
    <name type="scientific">Ferroacidibacillus organovorans</name>
    <dbReference type="NCBI Taxonomy" id="1765683"/>
    <lineage>
        <taxon>Bacteria</taxon>
        <taxon>Bacillati</taxon>
        <taxon>Bacillota</taxon>
        <taxon>Bacilli</taxon>
        <taxon>Bacillales</taxon>
        <taxon>Alicyclobacillaceae</taxon>
        <taxon>Ferroacidibacillus</taxon>
    </lineage>
</organism>
<dbReference type="HAMAP" id="MF_01020">
    <property type="entry name" value="HisE"/>
    <property type="match status" value="1"/>
</dbReference>
<dbReference type="CDD" id="cd11534">
    <property type="entry name" value="NTP-PPase_HisIE_like"/>
    <property type="match status" value="1"/>
</dbReference>
<comment type="pathway">
    <text evidence="4 15">Amino-acid biosynthesis; L-histidine biosynthesis; L-histidine from 5-phospho-alpha-D-ribose 1-diphosphate: step 3/9.</text>
</comment>
<feature type="region of interest" description="Phosphoribosyl-ATP pyrophosphohydrolase" evidence="15">
    <location>
        <begin position="117"/>
        <end position="211"/>
    </location>
</feature>
<comment type="subcellular location">
    <subcellularLocation>
        <location evidence="3 15">Cytoplasm</location>
    </subcellularLocation>
</comment>
<comment type="similarity">
    <text evidence="6 15">In the C-terminal section; belongs to the PRA-PH family.</text>
</comment>
<dbReference type="NCBIfam" id="NF002747">
    <property type="entry name" value="PRK02759.1"/>
    <property type="match status" value="1"/>
</dbReference>
<evidence type="ECO:0000256" key="11">
    <source>
        <dbReference type="ARBA" id="ARBA00022801"/>
    </source>
</evidence>
<evidence type="ECO:0000256" key="12">
    <source>
        <dbReference type="ARBA" id="ARBA00022840"/>
    </source>
</evidence>
<keyword evidence="11 15" id="KW-0378">Hydrolase</keyword>
<dbReference type="GO" id="GO:0000105">
    <property type="term" value="P:L-histidine biosynthetic process"/>
    <property type="evidence" value="ECO:0007669"/>
    <property type="project" value="UniProtKB-UniRule"/>
</dbReference>
<dbReference type="InterPro" id="IPR008179">
    <property type="entry name" value="HisE"/>
</dbReference>
<evidence type="ECO:0000256" key="8">
    <source>
        <dbReference type="ARBA" id="ARBA00022490"/>
    </source>
</evidence>
<evidence type="ECO:0000256" key="15">
    <source>
        <dbReference type="HAMAP-Rule" id="MF_01019"/>
    </source>
</evidence>
<name>A0A101XQ75_9BACL</name>
<evidence type="ECO:0000313" key="17">
    <source>
        <dbReference type="EMBL" id="KUO95452.1"/>
    </source>
</evidence>
<dbReference type="Proteomes" id="UP000053557">
    <property type="component" value="Unassembled WGS sequence"/>
</dbReference>
<dbReference type="Pfam" id="PF01503">
    <property type="entry name" value="PRA-PH"/>
    <property type="match status" value="1"/>
</dbReference>
<dbReference type="GO" id="GO:0005524">
    <property type="term" value="F:ATP binding"/>
    <property type="evidence" value="ECO:0007669"/>
    <property type="project" value="UniProtKB-KW"/>
</dbReference>
<keyword evidence="9 15" id="KW-0028">Amino-acid biosynthesis</keyword>
<gene>
    <name evidence="15" type="primary">hisI</name>
    <name evidence="15" type="synonym">hisIE</name>
    <name evidence="17" type="ORF">ATW55_03040</name>
</gene>
<evidence type="ECO:0000256" key="3">
    <source>
        <dbReference type="ARBA" id="ARBA00004496"/>
    </source>
</evidence>
<dbReference type="InterPro" id="IPR002496">
    <property type="entry name" value="PRib_AMP_CycHydrolase_dom"/>
</dbReference>
<dbReference type="NCBIfam" id="TIGR03188">
    <property type="entry name" value="histidine_hisI"/>
    <property type="match status" value="1"/>
</dbReference>
<accession>A0A101XQ75</accession>
<evidence type="ECO:0000313" key="18">
    <source>
        <dbReference type="Proteomes" id="UP000053557"/>
    </source>
</evidence>
<evidence type="ECO:0000256" key="1">
    <source>
        <dbReference type="ARBA" id="ARBA00000024"/>
    </source>
</evidence>
<keyword evidence="10 15" id="KW-0547">Nucleotide-binding</keyword>
<evidence type="ECO:0000256" key="9">
    <source>
        <dbReference type="ARBA" id="ARBA00022605"/>
    </source>
</evidence>
<keyword evidence="8 15" id="KW-0963">Cytoplasm</keyword>
<evidence type="ECO:0000256" key="7">
    <source>
        <dbReference type="ARBA" id="ARBA00008299"/>
    </source>
</evidence>
<comment type="catalytic activity">
    <reaction evidence="2 15">
        <text>1-(5-phospho-beta-D-ribosyl)-ATP + H2O = 1-(5-phospho-beta-D-ribosyl)-5'-AMP + diphosphate + H(+)</text>
        <dbReference type="Rhea" id="RHEA:22828"/>
        <dbReference type="ChEBI" id="CHEBI:15377"/>
        <dbReference type="ChEBI" id="CHEBI:15378"/>
        <dbReference type="ChEBI" id="CHEBI:33019"/>
        <dbReference type="ChEBI" id="CHEBI:59457"/>
        <dbReference type="ChEBI" id="CHEBI:73183"/>
        <dbReference type="EC" id="3.6.1.31"/>
    </reaction>
</comment>
<dbReference type="EMBL" id="LPVJ01000051">
    <property type="protein sequence ID" value="KUO95452.1"/>
    <property type="molecule type" value="Genomic_DNA"/>
</dbReference>
<dbReference type="PANTHER" id="PTHR42945:SF9">
    <property type="entry name" value="HISTIDINE BIOSYNTHESIS BIFUNCTIONAL PROTEIN HISIE"/>
    <property type="match status" value="1"/>
</dbReference>
<evidence type="ECO:0000256" key="6">
    <source>
        <dbReference type="ARBA" id="ARBA00007731"/>
    </source>
</evidence>
<dbReference type="EC" id="3.6.1.31" evidence="15"/>
<keyword evidence="12 15" id="KW-0067">ATP-binding</keyword>
<dbReference type="Gene3D" id="1.10.287.1080">
    <property type="entry name" value="MazG-like"/>
    <property type="match status" value="1"/>
</dbReference>
<dbReference type="UniPathway" id="UPA00031">
    <property type="reaction ID" value="UER00007"/>
</dbReference>
<dbReference type="AlphaFoldDB" id="A0A101XQ75"/>
<dbReference type="NCBIfam" id="NF000768">
    <property type="entry name" value="PRK00051.1"/>
    <property type="match status" value="1"/>
</dbReference>
<keyword evidence="18" id="KW-1185">Reference proteome</keyword>
<comment type="catalytic activity">
    <reaction evidence="1 15">
        <text>1-(5-phospho-beta-D-ribosyl)-5'-AMP + H2O = 1-(5-phospho-beta-D-ribosyl)-5-[(5-phospho-beta-D-ribosylamino)methylideneamino]imidazole-4-carboxamide</text>
        <dbReference type="Rhea" id="RHEA:20049"/>
        <dbReference type="ChEBI" id="CHEBI:15377"/>
        <dbReference type="ChEBI" id="CHEBI:58435"/>
        <dbReference type="ChEBI" id="CHEBI:59457"/>
        <dbReference type="EC" id="3.5.4.19"/>
    </reaction>
</comment>
<dbReference type="SUPFAM" id="SSF141734">
    <property type="entry name" value="HisI-like"/>
    <property type="match status" value="1"/>
</dbReference>